<dbReference type="EMBL" id="BPLR01006208">
    <property type="protein sequence ID" value="GIY08157.1"/>
    <property type="molecule type" value="Genomic_DNA"/>
</dbReference>
<gene>
    <name evidence="1" type="ORF">CEXT_240531</name>
</gene>
<proteinExistence type="predicted"/>
<evidence type="ECO:0000313" key="2">
    <source>
        <dbReference type="Proteomes" id="UP001054945"/>
    </source>
</evidence>
<organism evidence="1 2">
    <name type="scientific">Caerostris extrusa</name>
    <name type="common">Bark spider</name>
    <name type="synonym">Caerostris bankana</name>
    <dbReference type="NCBI Taxonomy" id="172846"/>
    <lineage>
        <taxon>Eukaryota</taxon>
        <taxon>Metazoa</taxon>
        <taxon>Ecdysozoa</taxon>
        <taxon>Arthropoda</taxon>
        <taxon>Chelicerata</taxon>
        <taxon>Arachnida</taxon>
        <taxon>Araneae</taxon>
        <taxon>Araneomorphae</taxon>
        <taxon>Entelegynae</taxon>
        <taxon>Araneoidea</taxon>
        <taxon>Araneidae</taxon>
        <taxon>Caerostris</taxon>
    </lineage>
</organism>
<name>A0AAV4QIX0_CAEEX</name>
<evidence type="ECO:0000313" key="1">
    <source>
        <dbReference type="EMBL" id="GIY08157.1"/>
    </source>
</evidence>
<dbReference type="AlphaFoldDB" id="A0AAV4QIX0"/>
<dbReference type="Proteomes" id="UP001054945">
    <property type="component" value="Unassembled WGS sequence"/>
</dbReference>
<keyword evidence="2" id="KW-1185">Reference proteome</keyword>
<comment type="caution">
    <text evidence="1">The sequence shown here is derived from an EMBL/GenBank/DDBJ whole genome shotgun (WGS) entry which is preliminary data.</text>
</comment>
<sequence length="85" mass="9321">MASDNIVHQLLCSSKTIGDPYLHRIALDFKKSSARKPLTFDTSQKPRQIGERKGGLSNINLISTPGLTSLTARQLIKWPDTTANG</sequence>
<accession>A0AAV4QIX0</accession>
<protein>
    <submittedName>
        <fullName evidence="1">Uncharacterized protein</fullName>
    </submittedName>
</protein>
<reference evidence="1 2" key="1">
    <citation type="submission" date="2021-06" db="EMBL/GenBank/DDBJ databases">
        <title>Caerostris extrusa draft genome.</title>
        <authorList>
            <person name="Kono N."/>
            <person name="Arakawa K."/>
        </authorList>
    </citation>
    <scope>NUCLEOTIDE SEQUENCE [LARGE SCALE GENOMIC DNA]</scope>
</reference>